<dbReference type="Pfam" id="PF07727">
    <property type="entry name" value="RVT_2"/>
    <property type="match status" value="1"/>
</dbReference>
<dbReference type="PANTHER" id="PTHR11439">
    <property type="entry name" value="GAG-POL-RELATED RETROTRANSPOSON"/>
    <property type="match status" value="1"/>
</dbReference>
<dbReference type="InterPro" id="IPR036397">
    <property type="entry name" value="RNaseH_sf"/>
</dbReference>
<gene>
    <name evidence="4" type="ORF">VitviT2T_023240</name>
</gene>
<dbReference type="SUPFAM" id="SSF53098">
    <property type="entry name" value="Ribonuclease H-like"/>
    <property type="match status" value="1"/>
</dbReference>
<evidence type="ECO:0000313" key="4">
    <source>
        <dbReference type="EMBL" id="WKA05265.1"/>
    </source>
</evidence>
<dbReference type="InterPro" id="IPR001584">
    <property type="entry name" value="Integrase_cat-core"/>
</dbReference>
<feature type="region of interest" description="Disordered" evidence="2">
    <location>
        <begin position="463"/>
        <end position="518"/>
    </location>
</feature>
<reference evidence="4 5" key="1">
    <citation type="journal article" date="2023" name="Hortic Res">
        <title>The complete reference genome for grapevine (Vitis vinifera L.) genetics and breeding.</title>
        <authorList>
            <person name="Shi X."/>
            <person name="Cao S."/>
            <person name="Wang X."/>
            <person name="Huang S."/>
            <person name="Wang Y."/>
            <person name="Liu Z."/>
            <person name="Liu W."/>
            <person name="Leng X."/>
            <person name="Peng Y."/>
            <person name="Wang N."/>
            <person name="Wang Y."/>
            <person name="Ma Z."/>
            <person name="Xu X."/>
            <person name="Zhang F."/>
            <person name="Xue H."/>
            <person name="Zhong H."/>
            <person name="Wang Y."/>
            <person name="Zhang K."/>
            <person name="Velt A."/>
            <person name="Avia K."/>
            <person name="Holtgrawe D."/>
            <person name="Grimplet J."/>
            <person name="Matus J.T."/>
            <person name="Ware D."/>
            <person name="Wu X."/>
            <person name="Wang H."/>
            <person name="Liu C."/>
            <person name="Fang Y."/>
            <person name="Rustenholz C."/>
            <person name="Cheng Z."/>
            <person name="Xiao H."/>
            <person name="Zhou Y."/>
        </authorList>
    </citation>
    <scope>NUCLEOTIDE SEQUENCE [LARGE SCALE GENOMIC DNA]</scope>
    <source>
        <strain evidence="5">cv. Pinot noir / PN40024</strain>
        <tissue evidence="4">Leaf</tissue>
    </source>
</reference>
<dbReference type="PROSITE" id="PS50994">
    <property type="entry name" value="INTEGRASE"/>
    <property type="match status" value="1"/>
</dbReference>
<evidence type="ECO:0000256" key="1">
    <source>
        <dbReference type="ARBA" id="ARBA00022750"/>
    </source>
</evidence>
<sequence>MGHWVQKCFQLHGYPPNHPKARMNLGSNSNRNKSFSVANQVSEADEGKPAVALSEAQLKQLLSLLNNQDENSSSKVNAVTKPGLSKVASRNWIIDSGATYHITSSSKLLHKDKNCSLPPVLLPSGEKANIVTKGTLPLNSVYYLHDVLSVPTFKVDLISVSRLTRGLNCSVTFFPYWCILQDLATRRTIGLGKQRDGLYYLVALATEKSLTNHSSSTNQPACNLAISSTDLWHSRLGHVSPSRLSFIAKNFLNFSVQSNNACPICPLAKQSRLPFGTSAISSTKPFEIIHCDIWGRYRHPSLFGTHYFLTIVDDYTRFTWIFLMRHKDEAQSLLKRFFSYVFTQFEFRIKTFRSDNGREFTSLRSFFQDNGVIFQHFCVYTPQQNGVVERKHRHILQPNSTLPSLTHNSGPIPLVAHDISSSFDSTSHALSPLLSNHTSTPSPTTENDDFSSLCRPSELIIEPSSQIDPNPSPSPSTTLVSPSPGPPFASISSAPPAETPIFSPETHSPKPATPLRRSNRHIAPPIKLHDYVCSHVSSNQSSSLIPGPTKGTRYPLANYVSYHRYKPAYRSFVAQHSAVTEPRSYSEAAAHPEWQKAMRSELQALQANGTWSLTPLPAGKTPIGCRWVYKIKHRLDGSIERYKARLVAKGFTQLEGVDYQDTFSPTAKIISVRCLLALAAARGWSIHQMDVNNAFLHGDLHEEIYMSPPLGLRRQGEENLVCRLHKSLYGLKQASRQWFAKFLEAIQSAGYAQSRADYSLFTRKQGKSFTALLIYVDDILITGNDPVSIATTKKFLHSHFHLKDLGDLKYFLGIEVSASKNGIFISQRKYALEIIEDAGLLGAAPIDTPMERGLKLSDKSDLLKDQGRYRRLVGRLIYLTVSRPDITYAVHVLSRFMHQPRKAHMEAAFRVVRYLKNAPGQGLFFSSNNDFRLRAYCDSDWAGCPLTRRSTTGYCVFLGPSLISWRSKQQKTVSLSSAEAEYRAMTGACCELTWLRYLLKDLGVLHKEPVLLYCDNKAALHIAANPVFHELTKHIEMDCHYIRDKIQDGSIITRHVSSAHQLANILTKPLGKEFFAPMIRKLGVQDIHSPT</sequence>
<evidence type="ECO:0000256" key="2">
    <source>
        <dbReference type="SAM" id="MobiDB-lite"/>
    </source>
</evidence>
<keyword evidence="1" id="KW-0378">Hydrolase</keyword>
<dbReference type="InterPro" id="IPR043502">
    <property type="entry name" value="DNA/RNA_pol_sf"/>
</dbReference>
<evidence type="ECO:0000259" key="3">
    <source>
        <dbReference type="PROSITE" id="PS50994"/>
    </source>
</evidence>
<dbReference type="CDD" id="cd09272">
    <property type="entry name" value="RNase_HI_RT_Ty1"/>
    <property type="match status" value="1"/>
</dbReference>
<dbReference type="Pfam" id="PF00665">
    <property type="entry name" value="rve"/>
    <property type="match status" value="1"/>
</dbReference>
<organism evidence="4 5">
    <name type="scientific">Vitis vinifera</name>
    <name type="common">Grape</name>
    <dbReference type="NCBI Taxonomy" id="29760"/>
    <lineage>
        <taxon>Eukaryota</taxon>
        <taxon>Viridiplantae</taxon>
        <taxon>Streptophyta</taxon>
        <taxon>Embryophyta</taxon>
        <taxon>Tracheophyta</taxon>
        <taxon>Spermatophyta</taxon>
        <taxon>Magnoliopsida</taxon>
        <taxon>eudicotyledons</taxon>
        <taxon>Gunneridae</taxon>
        <taxon>Pentapetalae</taxon>
        <taxon>rosids</taxon>
        <taxon>Vitales</taxon>
        <taxon>Vitaceae</taxon>
        <taxon>Viteae</taxon>
        <taxon>Vitis</taxon>
    </lineage>
</organism>
<dbReference type="InterPro" id="IPR012337">
    <property type="entry name" value="RNaseH-like_sf"/>
</dbReference>
<keyword evidence="1" id="KW-0064">Aspartyl protease</keyword>
<dbReference type="PANTHER" id="PTHR11439:SF511">
    <property type="match status" value="1"/>
</dbReference>
<dbReference type="Gene3D" id="3.30.420.10">
    <property type="entry name" value="Ribonuclease H-like superfamily/Ribonuclease H"/>
    <property type="match status" value="1"/>
</dbReference>
<feature type="domain" description="Integrase catalytic" evidence="3">
    <location>
        <begin position="281"/>
        <end position="449"/>
    </location>
</feature>
<protein>
    <recommendedName>
        <fullName evidence="3">Integrase catalytic domain-containing protein</fullName>
    </recommendedName>
</protein>
<feature type="compositionally biased region" description="Low complexity" evidence="2">
    <location>
        <begin position="475"/>
        <end position="496"/>
    </location>
</feature>
<evidence type="ECO:0000313" key="5">
    <source>
        <dbReference type="Proteomes" id="UP001227230"/>
    </source>
</evidence>
<dbReference type="Proteomes" id="UP001227230">
    <property type="component" value="Chromosome 15"/>
</dbReference>
<keyword evidence="1" id="KW-0645">Protease</keyword>
<dbReference type="SUPFAM" id="SSF56672">
    <property type="entry name" value="DNA/RNA polymerases"/>
    <property type="match status" value="1"/>
</dbReference>
<dbReference type="EMBL" id="CP126662">
    <property type="protein sequence ID" value="WKA05265.1"/>
    <property type="molecule type" value="Genomic_DNA"/>
</dbReference>
<dbReference type="InterPro" id="IPR013103">
    <property type="entry name" value="RVT_2"/>
</dbReference>
<accession>A0ABY9DF92</accession>
<name>A0ABY9DF92_VITVI</name>
<keyword evidence="5" id="KW-1185">Reference proteome</keyword>
<proteinExistence type="predicted"/>
<dbReference type="Pfam" id="PF22936">
    <property type="entry name" value="Pol_BBD"/>
    <property type="match status" value="1"/>
</dbReference>
<dbReference type="InterPro" id="IPR025724">
    <property type="entry name" value="GAG-pre-integrase_dom"/>
</dbReference>
<dbReference type="InterPro" id="IPR054722">
    <property type="entry name" value="PolX-like_BBD"/>
</dbReference>
<dbReference type="Pfam" id="PF13976">
    <property type="entry name" value="gag_pre-integrs"/>
    <property type="match status" value="1"/>
</dbReference>